<dbReference type="EMBL" id="WNXQ01000001">
    <property type="protein sequence ID" value="MWB76742.1"/>
    <property type="molecule type" value="Genomic_DNA"/>
</dbReference>
<gene>
    <name evidence="2" type="ORF">GLS40_01750</name>
</gene>
<dbReference type="RefSeq" id="WP_160380876.1">
    <property type="nucleotide sequence ID" value="NZ_WNXQ01000001.1"/>
</dbReference>
<feature type="transmembrane region" description="Helical" evidence="1">
    <location>
        <begin position="43"/>
        <end position="72"/>
    </location>
</feature>
<dbReference type="AlphaFoldDB" id="A0A844WAK7"/>
<keyword evidence="1" id="KW-1133">Transmembrane helix</keyword>
<comment type="caution">
    <text evidence="2">The sequence shown here is derived from an EMBL/GenBank/DDBJ whole genome shotgun (WGS) entry which is preliminary data.</text>
</comment>
<proteinExistence type="predicted"/>
<protein>
    <submittedName>
        <fullName evidence="2">GlsB/YeaQ/YmgE family stress response membrane protein</fullName>
    </submittedName>
</protein>
<evidence type="ECO:0000313" key="3">
    <source>
        <dbReference type="Proteomes" id="UP000443843"/>
    </source>
</evidence>
<dbReference type="Proteomes" id="UP000443843">
    <property type="component" value="Unassembled WGS sequence"/>
</dbReference>
<reference evidence="2 3" key="1">
    <citation type="submission" date="2019-11" db="EMBL/GenBank/DDBJ databases">
        <title>Pseudooceanicola pacifica sp. nov., isolated from deep-sea sediment of the Pacific Ocean.</title>
        <authorList>
            <person name="Lyu L."/>
        </authorList>
    </citation>
    <scope>NUCLEOTIDE SEQUENCE [LARGE SCALE GENOMIC DNA]</scope>
    <source>
        <strain evidence="2 3">216_PA32_1</strain>
    </source>
</reference>
<evidence type="ECO:0000256" key="1">
    <source>
        <dbReference type="SAM" id="Phobius"/>
    </source>
</evidence>
<sequence>MGLILWILIGAAAGWFATRMLEVRTTPLQTVLIGMAGALVGGLIVKTVLAVLGVLAGIIGAIGGAVLVLWLWDRYAR</sequence>
<keyword evidence="3" id="KW-1185">Reference proteome</keyword>
<organism evidence="2 3">
    <name type="scientific">Pseudooceanicola pacificus</name>
    <dbReference type="NCBI Taxonomy" id="2676438"/>
    <lineage>
        <taxon>Bacteria</taxon>
        <taxon>Pseudomonadati</taxon>
        <taxon>Pseudomonadota</taxon>
        <taxon>Alphaproteobacteria</taxon>
        <taxon>Rhodobacterales</taxon>
        <taxon>Paracoccaceae</taxon>
        <taxon>Pseudooceanicola</taxon>
    </lineage>
</organism>
<keyword evidence="1" id="KW-0472">Membrane</keyword>
<evidence type="ECO:0000313" key="2">
    <source>
        <dbReference type="EMBL" id="MWB76742.1"/>
    </source>
</evidence>
<name>A0A844WAK7_9RHOB</name>
<accession>A0A844WAK7</accession>
<keyword evidence="1" id="KW-0812">Transmembrane</keyword>